<evidence type="ECO:0000313" key="3">
    <source>
        <dbReference type="EMBL" id="KAI3960333.1"/>
    </source>
</evidence>
<keyword evidence="4" id="KW-1185">Reference proteome</keyword>
<evidence type="ECO:0000256" key="2">
    <source>
        <dbReference type="ARBA" id="ARBA00023274"/>
    </source>
</evidence>
<dbReference type="EMBL" id="JAJJMB010000948">
    <property type="protein sequence ID" value="KAI3960333.1"/>
    <property type="molecule type" value="Genomic_DNA"/>
</dbReference>
<keyword evidence="2" id="KW-0687">Ribonucleoprotein</keyword>
<protein>
    <submittedName>
        <fullName evidence="3">Uncharacterized protein</fullName>
    </submittedName>
</protein>
<keyword evidence="1" id="KW-0689">Ribosomal protein</keyword>
<dbReference type="GO" id="GO:0006412">
    <property type="term" value="P:translation"/>
    <property type="evidence" value="ECO:0007669"/>
    <property type="project" value="InterPro"/>
</dbReference>
<dbReference type="GO" id="GO:1990904">
    <property type="term" value="C:ribonucleoprotein complex"/>
    <property type="evidence" value="ECO:0007669"/>
    <property type="project" value="UniProtKB-KW"/>
</dbReference>
<name>A0AAD4TKA3_9MAGN</name>
<sequence>SNRTTLIIRDPEAEPRNSRCTKMLMLAAQDVVARCKELGVTALHIKLRATGELVVLRMSLLFPPTSLVERVEEEEGGCRFAVLCSDPAFLIIYTGGNVGSTNWVFKAFRMDDFRGWQRHTRKLGGGDVKLVIFRWRLCCFNGSAIAFEDLLLMFCSWYFW</sequence>
<organism evidence="3 4">
    <name type="scientific">Papaver atlanticum</name>
    <dbReference type="NCBI Taxonomy" id="357466"/>
    <lineage>
        <taxon>Eukaryota</taxon>
        <taxon>Viridiplantae</taxon>
        <taxon>Streptophyta</taxon>
        <taxon>Embryophyta</taxon>
        <taxon>Tracheophyta</taxon>
        <taxon>Spermatophyta</taxon>
        <taxon>Magnoliopsida</taxon>
        <taxon>Ranunculales</taxon>
        <taxon>Papaveraceae</taxon>
        <taxon>Papaveroideae</taxon>
        <taxon>Papaver</taxon>
    </lineage>
</organism>
<dbReference type="GO" id="GO:0003735">
    <property type="term" value="F:structural constituent of ribosome"/>
    <property type="evidence" value="ECO:0007669"/>
    <property type="project" value="InterPro"/>
</dbReference>
<dbReference type="GO" id="GO:0005840">
    <property type="term" value="C:ribosome"/>
    <property type="evidence" value="ECO:0007669"/>
    <property type="project" value="UniProtKB-KW"/>
</dbReference>
<comment type="caution">
    <text evidence="3">The sequence shown here is derived from an EMBL/GenBank/DDBJ whole genome shotgun (WGS) entry which is preliminary data.</text>
</comment>
<evidence type="ECO:0000313" key="4">
    <source>
        <dbReference type="Proteomes" id="UP001202328"/>
    </source>
</evidence>
<feature type="non-terminal residue" evidence="3">
    <location>
        <position position="1"/>
    </location>
</feature>
<reference evidence="3" key="1">
    <citation type="submission" date="2022-04" db="EMBL/GenBank/DDBJ databases">
        <title>A functionally conserved STORR gene fusion in Papaver species that diverged 16.8 million years ago.</title>
        <authorList>
            <person name="Catania T."/>
        </authorList>
    </citation>
    <scope>NUCLEOTIDE SEQUENCE</scope>
    <source>
        <strain evidence="3">S-188037</strain>
    </source>
</reference>
<dbReference type="Gene3D" id="3.30.420.80">
    <property type="entry name" value="Ribosomal protein S11"/>
    <property type="match status" value="1"/>
</dbReference>
<accession>A0AAD4TKA3</accession>
<dbReference type="Proteomes" id="UP001202328">
    <property type="component" value="Unassembled WGS sequence"/>
</dbReference>
<proteinExistence type="predicted"/>
<dbReference type="AlphaFoldDB" id="A0AAD4TKA3"/>
<dbReference type="InterPro" id="IPR036967">
    <property type="entry name" value="Ribosomal_uS11_sf"/>
</dbReference>
<evidence type="ECO:0000256" key="1">
    <source>
        <dbReference type="ARBA" id="ARBA00022980"/>
    </source>
</evidence>
<gene>
    <name evidence="3" type="ORF">MKW98_017057</name>
</gene>